<evidence type="ECO:0000313" key="1">
    <source>
        <dbReference type="EMBL" id="MDP8148275.1"/>
    </source>
</evidence>
<comment type="caution">
    <text evidence="1">The sequence shown here is derived from an EMBL/GenBank/DDBJ whole genome shotgun (WGS) entry which is preliminary data.</text>
</comment>
<protein>
    <recommendedName>
        <fullName evidence="3">Ribbon-helix-helix protein CopG domain-containing protein</fullName>
    </recommendedName>
</protein>
<evidence type="ECO:0000313" key="2">
    <source>
        <dbReference type="Proteomes" id="UP001226020"/>
    </source>
</evidence>
<name>A0AAW8CEK7_9PAST</name>
<dbReference type="RefSeq" id="WP_306351438.1">
    <property type="nucleotide sequence ID" value="NZ_JASAWV010000005.1"/>
</dbReference>
<accession>A0AAW8CEK7</accession>
<proteinExistence type="predicted"/>
<gene>
    <name evidence="1" type="ORF">QJU57_04155</name>
</gene>
<dbReference type="Proteomes" id="UP001226020">
    <property type="component" value="Unassembled WGS sequence"/>
</dbReference>
<dbReference type="Gene3D" id="1.10.1220.10">
    <property type="entry name" value="Met repressor-like"/>
    <property type="match status" value="1"/>
</dbReference>
<dbReference type="AlphaFoldDB" id="A0AAW8CEK7"/>
<dbReference type="EMBL" id="JASAXT010000005">
    <property type="protein sequence ID" value="MDP8148275.1"/>
    <property type="molecule type" value="Genomic_DNA"/>
</dbReference>
<sequence length="194" mass="23182">MKNKKDSTIRVRISSDTEKKLKDLCKLENDTPSAVVRKLIEEYVEKHPMTNMNLEVKLNISKLPESNPHRWYVFNLEAELVGGYSYLDNEEVTFLLPEFYDNSREPYRVDSVYYHRESFPKCIGKRGRFIGAKLINRKWKGAIYVYHDKLLEQPDRYEVDIKERMKEQIILGVYYFIATKIERENCEEFHQDSN</sequence>
<dbReference type="InterPro" id="IPR013321">
    <property type="entry name" value="Arc_rbn_hlx_hlx"/>
</dbReference>
<evidence type="ECO:0008006" key="3">
    <source>
        <dbReference type="Google" id="ProtNLM"/>
    </source>
</evidence>
<keyword evidence="2" id="KW-1185">Reference proteome</keyword>
<dbReference type="GO" id="GO:0006355">
    <property type="term" value="P:regulation of DNA-templated transcription"/>
    <property type="evidence" value="ECO:0007669"/>
    <property type="project" value="InterPro"/>
</dbReference>
<organism evidence="1 2">
    <name type="scientific">Phocoenobacter atlanticus subsp. atlanticus</name>
    <dbReference type="NCBI Taxonomy" id="3061285"/>
    <lineage>
        <taxon>Bacteria</taxon>
        <taxon>Pseudomonadati</taxon>
        <taxon>Pseudomonadota</taxon>
        <taxon>Gammaproteobacteria</taxon>
        <taxon>Pasteurellales</taxon>
        <taxon>Pasteurellaceae</taxon>
        <taxon>Phocoenobacter</taxon>
        <taxon>Phocoenobacter atlanticus</taxon>
    </lineage>
</organism>
<reference evidence="1 2" key="1">
    <citation type="journal article" date="2023" name="Front. Microbiol.">
        <title>Phylogeography and host specificity of Pasteurellaceae pathogenic to sea-farmed fish in the north-east Atlantic.</title>
        <authorList>
            <person name="Gulla S."/>
            <person name="Colquhoun D.J."/>
            <person name="Olsen A.B."/>
            <person name="Spilsberg B."/>
            <person name="Lagesen K."/>
            <person name="Aakesson C.P."/>
            <person name="Strom S."/>
            <person name="Manji F."/>
            <person name="Birkbeck T.H."/>
            <person name="Nilsen H.K."/>
        </authorList>
    </citation>
    <scope>NUCLEOTIDE SEQUENCE [LARGE SCALE GENOMIC DNA]</scope>
    <source>
        <strain evidence="1 2">NVIB3131</strain>
    </source>
</reference>